<dbReference type="InterPro" id="IPR001138">
    <property type="entry name" value="Zn2Cys6_DnaBD"/>
</dbReference>
<dbReference type="Gene3D" id="4.10.240.10">
    <property type="entry name" value="Zn(2)-C6 fungal-type DNA-binding domain"/>
    <property type="match status" value="1"/>
</dbReference>
<protein>
    <submittedName>
        <fullName evidence="7">Fungal-specific transcription factor domain-containing protein</fullName>
    </submittedName>
</protein>
<dbReference type="Proteomes" id="UP000325780">
    <property type="component" value="Unassembled WGS sequence"/>
</dbReference>
<comment type="subcellular location">
    <subcellularLocation>
        <location evidence="1">Nucleus</location>
    </subcellularLocation>
</comment>
<dbReference type="Pfam" id="PF00172">
    <property type="entry name" value="Zn_clus"/>
    <property type="match status" value="1"/>
</dbReference>
<evidence type="ECO:0000256" key="5">
    <source>
        <dbReference type="ARBA" id="ARBA00023242"/>
    </source>
</evidence>
<keyword evidence="5" id="KW-0539">Nucleus</keyword>
<keyword evidence="4" id="KW-0804">Transcription</keyword>
<dbReference type="InterPro" id="IPR021858">
    <property type="entry name" value="Fun_TF"/>
</dbReference>
<dbReference type="CDD" id="cd00067">
    <property type="entry name" value="GAL4"/>
    <property type="match status" value="1"/>
</dbReference>
<proteinExistence type="predicted"/>
<accession>A0A5N6TYE5</accession>
<dbReference type="OrthoDB" id="3251668at2759"/>
<organism evidence="7 8">
    <name type="scientific">Aspergillus avenaceus</name>
    <dbReference type="NCBI Taxonomy" id="36643"/>
    <lineage>
        <taxon>Eukaryota</taxon>
        <taxon>Fungi</taxon>
        <taxon>Dikarya</taxon>
        <taxon>Ascomycota</taxon>
        <taxon>Pezizomycotina</taxon>
        <taxon>Eurotiomycetes</taxon>
        <taxon>Eurotiomycetidae</taxon>
        <taxon>Eurotiales</taxon>
        <taxon>Aspergillaceae</taxon>
        <taxon>Aspergillus</taxon>
        <taxon>Aspergillus subgen. Circumdati</taxon>
    </lineage>
</organism>
<evidence type="ECO:0000256" key="3">
    <source>
        <dbReference type="ARBA" id="ARBA00023125"/>
    </source>
</evidence>
<dbReference type="GO" id="GO:0008270">
    <property type="term" value="F:zinc ion binding"/>
    <property type="evidence" value="ECO:0007669"/>
    <property type="project" value="InterPro"/>
</dbReference>
<keyword evidence="2" id="KW-0805">Transcription regulation</keyword>
<dbReference type="EMBL" id="ML742073">
    <property type="protein sequence ID" value="KAE8151350.1"/>
    <property type="molecule type" value="Genomic_DNA"/>
</dbReference>
<dbReference type="GO" id="GO:0000981">
    <property type="term" value="F:DNA-binding transcription factor activity, RNA polymerase II-specific"/>
    <property type="evidence" value="ECO:0007669"/>
    <property type="project" value="InterPro"/>
</dbReference>
<keyword evidence="8" id="KW-1185">Reference proteome</keyword>
<evidence type="ECO:0000256" key="1">
    <source>
        <dbReference type="ARBA" id="ARBA00004123"/>
    </source>
</evidence>
<evidence type="ECO:0000313" key="7">
    <source>
        <dbReference type="EMBL" id="KAE8151350.1"/>
    </source>
</evidence>
<evidence type="ECO:0000256" key="4">
    <source>
        <dbReference type="ARBA" id="ARBA00023163"/>
    </source>
</evidence>
<dbReference type="Pfam" id="PF11951">
    <property type="entry name" value="Fungal_trans_2"/>
    <property type="match status" value="1"/>
</dbReference>
<gene>
    <name evidence="7" type="ORF">BDV25DRAFT_171565</name>
</gene>
<dbReference type="PANTHER" id="PTHR37534">
    <property type="entry name" value="TRANSCRIPTIONAL ACTIVATOR PROTEIN UGA3"/>
    <property type="match status" value="1"/>
</dbReference>
<dbReference type="InterPro" id="IPR036864">
    <property type="entry name" value="Zn2-C6_fun-type_DNA-bd_sf"/>
</dbReference>
<dbReference type="PROSITE" id="PS50048">
    <property type="entry name" value="ZN2_CY6_FUNGAL_2"/>
    <property type="match status" value="1"/>
</dbReference>
<evidence type="ECO:0000256" key="2">
    <source>
        <dbReference type="ARBA" id="ARBA00023015"/>
    </source>
</evidence>
<keyword evidence="3" id="KW-0238">DNA-binding</keyword>
<feature type="domain" description="Zn(2)-C6 fungal-type" evidence="6">
    <location>
        <begin position="11"/>
        <end position="39"/>
    </location>
</feature>
<name>A0A5N6TYE5_ASPAV</name>
<dbReference type="GO" id="GO:0045944">
    <property type="term" value="P:positive regulation of transcription by RNA polymerase II"/>
    <property type="evidence" value="ECO:0007669"/>
    <property type="project" value="TreeGrafter"/>
</dbReference>
<dbReference type="GO" id="GO:0000976">
    <property type="term" value="F:transcription cis-regulatory region binding"/>
    <property type="evidence" value="ECO:0007669"/>
    <property type="project" value="TreeGrafter"/>
</dbReference>
<dbReference type="SUPFAM" id="SSF57701">
    <property type="entry name" value="Zn2/Cys6 DNA-binding domain"/>
    <property type="match status" value="1"/>
</dbReference>
<dbReference type="PANTHER" id="PTHR37534:SF15">
    <property type="entry name" value="ZN(II)2CYS6 TRANSCRIPTION FACTOR (EUROFUNG)"/>
    <property type="match status" value="1"/>
</dbReference>
<sequence length="462" mass="53393">MQLLSLSDSVDCAKCKSRRIPCDRTLPKCRKCFSRSFECPGYGIILRWNEGVTSKGRVTERRSPKRPQESVSPLISEISHSLSTPSLQLLRHFDQNIATKLAWVDGPENPWRHIILPLSHASPIVLYSVLAMSSEDLAHKYAADHPSFQKFQAESLRHRDRVLSLLPQHLGLLLNTPSSTECVNQGRFALASVLLLYNLELLTAEATQWRLHIQGARAIIQWKLQAIHRYRPPDIADIFLLYEYYFTAVFIGLTTFDTVDDIVSDIPANGSITIFTDFFRIIQTITRAERLRYTSANTATIWIEDIARELEAARGLTLQTKEVMQFQYREAREDFVHLTHMYYYASLIYAHRVLSEYVHSEDLIRNSREAMFDHLSHLMKRTYFAHDLVWPLFIAGTECRQFPDKQCIIEEAFLGVIRVSGSLDRRRVLSFLKMYWTMDVNSDTSWVHVARTRPGDCSFMII</sequence>
<evidence type="ECO:0000313" key="8">
    <source>
        <dbReference type="Proteomes" id="UP000325780"/>
    </source>
</evidence>
<reference evidence="7 8" key="1">
    <citation type="submission" date="2019-04" db="EMBL/GenBank/DDBJ databases">
        <title>Friends and foes A comparative genomics study of 23 Aspergillus species from section Flavi.</title>
        <authorList>
            <consortium name="DOE Joint Genome Institute"/>
            <person name="Kjaerbolling I."/>
            <person name="Vesth T."/>
            <person name="Frisvad J.C."/>
            <person name="Nybo J.L."/>
            <person name="Theobald S."/>
            <person name="Kildgaard S."/>
            <person name="Isbrandt T."/>
            <person name="Kuo A."/>
            <person name="Sato A."/>
            <person name="Lyhne E.K."/>
            <person name="Kogle M.E."/>
            <person name="Wiebenga A."/>
            <person name="Kun R.S."/>
            <person name="Lubbers R.J."/>
            <person name="Makela M.R."/>
            <person name="Barry K."/>
            <person name="Chovatia M."/>
            <person name="Clum A."/>
            <person name="Daum C."/>
            <person name="Haridas S."/>
            <person name="He G."/>
            <person name="LaButti K."/>
            <person name="Lipzen A."/>
            <person name="Mondo S."/>
            <person name="Riley R."/>
            <person name="Salamov A."/>
            <person name="Simmons B.A."/>
            <person name="Magnuson J.K."/>
            <person name="Henrissat B."/>
            <person name="Mortensen U.H."/>
            <person name="Larsen T.O."/>
            <person name="Devries R.P."/>
            <person name="Grigoriev I.V."/>
            <person name="Machida M."/>
            <person name="Baker S.E."/>
            <person name="Andersen M.R."/>
        </authorList>
    </citation>
    <scope>NUCLEOTIDE SEQUENCE [LARGE SCALE GENOMIC DNA]</scope>
    <source>
        <strain evidence="7 8">IBT 18842</strain>
    </source>
</reference>
<dbReference type="AlphaFoldDB" id="A0A5N6TYE5"/>
<dbReference type="GO" id="GO:0005634">
    <property type="term" value="C:nucleus"/>
    <property type="evidence" value="ECO:0007669"/>
    <property type="project" value="UniProtKB-SubCell"/>
</dbReference>
<evidence type="ECO:0000259" key="6">
    <source>
        <dbReference type="PROSITE" id="PS50048"/>
    </source>
</evidence>